<gene>
    <name evidence="1" type="ORF">ACFO3R_24755</name>
</gene>
<evidence type="ECO:0000313" key="2">
    <source>
        <dbReference type="Proteomes" id="UP001595871"/>
    </source>
</evidence>
<keyword evidence="2" id="KW-1185">Reference proteome</keyword>
<dbReference type="EMBL" id="JBHSCF010000043">
    <property type="protein sequence ID" value="MFC4189572.1"/>
    <property type="molecule type" value="Genomic_DNA"/>
</dbReference>
<reference evidence="2" key="1">
    <citation type="journal article" date="2019" name="Int. J. Syst. Evol. Microbiol.">
        <title>The Global Catalogue of Microorganisms (GCM) 10K type strain sequencing project: providing services to taxonomists for standard genome sequencing and annotation.</title>
        <authorList>
            <consortium name="The Broad Institute Genomics Platform"/>
            <consortium name="The Broad Institute Genome Sequencing Center for Infectious Disease"/>
            <person name="Wu L."/>
            <person name="Ma J."/>
        </authorList>
    </citation>
    <scope>NUCLEOTIDE SEQUENCE [LARGE SCALE GENOMIC DNA]</scope>
    <source>
        <strain evidence="2">CCM 3243</strain>
    </source>
</reference>
<accession>A0ABV8NBJ6</accession>
<dbReference type="Proteomes" id="UP001595871">
    <property type="component" value="Unassembled WGS sequence"/>
</dbReference>
<dbReference type="RefSeq" id="WP_200697688.1">
    <property type="nucleotide sequence ID" value="NZ_JBHSCF010000043.1"/>
</dbReference>
<comment type="caution">
    <text evidence="1">The sequence shown here is derived from an EMBL/GenBank/DDBJ whole genome shotgun (WGS) entry which is preliminary data.</text>
</comment>
<name>A0ABV8NBJ6_9ACTN</name>
<evidence type="ECO:0000313" key="1">
    <source>
        <dbReference type="EMBL" id="MFC4189572.1"/>
    </source>
</evidence>
<organism evidence="1 2">
    <name type="scientific">Streptomyces flavovirens</name>
    <dbReference type="NCBI Taxonomy" id="52258"/>
    <lineage>
        <taxon>Bacteria</taxon>
        <taxon>Bacillati</taxon>
        <taxon>Actinomycetota</taxon>
        <taxon>Actinomycetes</taxon>
        <taxon>Kitasatosporales</taxon>
        <taxon>Streptomycetaceae</taxon>
        <taxon>Streptomyces</taxon>
    </lineage>
</organism>
<protein>
    <submittedName>
        <fullName evidence="1">Uncharacterized protein</fullName>
    </submittedName>
</protein>
<sequence length="126" mass="13513">MQIIPAYMHYSEFNSGWIVAEDAMRLLLAELAPGSHAMTVVVDGESLTLTDRLTLTAQVEVPTDGGGHVVDEKAWEAVMCLLAVGVADAEREGQIVVVSPASSHVTRCWDLWEGQITPLPVAALSV</sequence>
<proteinExistence type="predicted"/>